<comment type="caution">
    <text evidence="1">The sequence shown here is derived from an EMBL/GenBank/DDBJ whole genome shotgun (WGS) entry which is preliminary data.</text>
</comment>
<dbReference type="EMBL" id="JAHWGI010000293">
    <property type="protein sequence ID" value="KAK3912438.1"/>
    <property type="molecule type" value="Genomic_DNA"/>
</dbReference>
<evidence type="ECO:0000313" key="1">
    <source>
        <dbReference type="EMBL" id="KAK3912438.1"/>
    </source>
</evidence>
<proteinExistence type="predicted"/>
<dbReference type="AlphaFoldDB" id="A0AAE1LAG2"/>
<reference evidence="1" key="2">
    <citation type="journal article" date="2023" name="BMC Genomics">
        <title>Pest status, molecular evolution, and epigenetic factors derived from the genome assembly of Frankliniella fusca, a thysanopteran phytovirus vector.</title>
        <authorList>
            <person name="Catto M.A."/>
            <person name="Labadie P.E."/>
            <person name="Jacobson A.L."/>
            <person name="Kennedy G.G."/>
            <person name="Srinivasan R."/>
            <person name="Hunt B.G."/>
        </authorList>
    </citation>
    <scope>NUCLEOTIDE SEQUENCE</scope>
    <source>
        <strain evidence="1">PL_HMW_Pooled</strain>
    </source>
</reference>
<reference evidence="1" key="1">
    <citation type="submission" date="2021-07" db="EMBL/GenBank/DDBJ databases">
        <authorList>
            <person name="Catto M.A."/>
            <person name="Jacobson A."/>
            <person name="Kennedy G."/>
            <person name="Labadie P."/>
            <person name="Hunt B.G."/>
            <person name="Srinivasan R."/>
        </authorList>
    </citation>
    <scope>NUCLEOTIDE SEQUENCE</scope>
    <source>
        <strain evidence="1">PL_HMW_Pooled</strain>
        <tissue evidence="1">Head</tissue>
    </source>
</reference>
<accession>A0AAE1LAG2</accession>
<organism evidence="1 2">
    <name type="scientific">Frankliniella fusca</name>
    <dbReference type="NCBI Taxonomy" id="407009"/>
    <lineage>
        <taxon>Eukaryota</taxon>
        <taxon>Metazoa</taxon>
        <taxon>Ecdysozoa</taxon>
        <taxon>Arthropoda</taxon>
        <taxon>Hexapoda</taxon>
        <taxon>Insecta</taxon>
        <taxon>Pterygota</taxon>
        <taxon>Neoptera</taxon>
        <taxon>Paraneoptera</taxon>
        <taxon>Thysanoptera</taxon>
        <taxon>Terebrantia</taxon>
        <taxon>Thripoidea</taxon>
        <taxon>Thripidae</taxon>
        <taxon>Frankliniella</taxon>
    </lineage>
</organism>
<name>A0AAE1LAG2_9NEOP</name>
<evidence type="ECO:0000313" key="2">
    <source>
        <dbReference type="Proteomes" id="UP001219518"/>
    </source>
</evidence>
<protein>
    <submittedName>
        <fullName evidence="1">E3 ubiquitin-protein ligase hyd</fullName>
    </submittedName>
</protein>
<keyword evidence="2" id="KW-1185">Reference proteome</keyword>
<gene>
    <name evidence="1" type="ORF">KUF71_022008</name>
</gene>
<sequence>MLRLAPPKFNLFTRLNSRYSSLPLNIFQERQVLTKAQYSVYLRVRDISTSYEWKN</sequence>
<dbReference type="Proteomes" id="UP001219518">
    <property type="component" value="Unassembled WGS sequence"/>
</dbReference>